<feature type="region of interest" description="Disordered" evidence="2">
    <location>
        <begin position="582"/>
        <end position="610"/>
    </location>
</feature>
<evidence type="ECO:0000313" key="4">
    <source>
        <dbReference type="Ensembl" id="ENSDLAP00005000682.2"/>
    </source>
</evidence>
<dbReference type="RefSeq" id="XP_051251521.1">
    <property type="nucleotide sequence ID" value="XM_051395561.1"/>
</dbReference>
<evidence type="ECO:0000256" key="1">
    <source>
        <dbReference type="ARBA" id="ARBA00010251"/>
    </source>
</evidence>
<reference evidence="4" key="2">
    <citation type="submission" date="2025-09" db="UniProtKB">
        <authorList>
            <consortium name="Ensembl"/>
        </authorList>
    </citation>
    <scope>IDENTIFICATION</scope>
</reference>
<feature type="compositionally biased region" description="Polar residues" evidence="2">
    <location>
        <begin position="743"/>
        <end position="770"/>
    </location>
</feature>
<organism evidence="4 5">
    <name type="scientific">Dicentrarchus labrax</name>
    <name type="common">European seabass</name>
    <name type="synonym">Morone labrax</name>
    <dbReference type="NCBI Taxonomy" id="13489"/>
    <lineage>
        <taxon>Eukaryota</taxon>
        <taxon>Metazoa</taxon>
        <taxon>Chordata</taxon>
        <taxon>Craniata</taxon>
        <taxon>Vertebrata</taxon>
        <taxon>Euteleostomi</taxon>
        <taxon>Actinopterygii</taxon>
        <taxon>Neopterygii</taxon>
        <taxon>Teleostei</taxon>
        <taxon>Neoteleostei</taxon>
        <taxon>Acanthomorphata</taxon>
        <taxon>Eupercaria</taxon>
        <taxon>Moronidae</taxon>
        <taxon>Dicentrarchus</taxon>
    </lineage>
</organism>
<feature type="compositionally biased region" description="Basic and acidic residues" evidence="2">
    <location>
        <begin position="898"/>
        <end position="943"/>
    </location>
</feature>
<gene>
    <name evidence="4" type="primary">LOC127360967</name>
</gene>
<dbReference type="Ensembl" id="ENSDLAT00005000724.2">
    <property type="protein sequence ID" value="ENSDLAP00005000682.2"/>
    <property type="gene ID" value="ENSDLAG00005000351.2"/>
</dbReference>
<comment type="similarity">
    <text evidence="1">Belongs to the Niban family.</text>
</comment>
<feature type="compositionally biased region" description="Basic and acidic residues" evidence="2">
    <location>
        <begin position="836"/>
        <end position="873"/>
    </location>
</feature>
<sequence>MGASSSGLLDEAKISNIKGLVESTYKSFGVFYRQQYLEAYFRHLHQEVEPKKEGRGLLLTHGPQYALDEVLYQGSVKFFCWDEQGKKCKERYTVLKRDYKVEIHENVETFSRGCAAKLVLQTEGGRVFTTEQESRAHLEKTCAGILNGAKEDSSSLVPSPDVFTVYLHLPYTGYTCFLFQKEEERDHFLSVLKTCIRHCSLDPWCDSSYESQAYVRALRLYRQDKGCYESWEMLLGTEEKVLAAQVMDEVLPWLQSQLQSRVKGKKTERMRQWLATVQATHTLVLEQLTASLEALREECRQTATASQALIRSNLDQIMSSHCFLEEKVKVCICEEAEKVYDEAVAPYMTSILEALTENISAGIQGMQRTLQTQMDSAFTHTNGGTEEMNKALSTLRSISLDKCYRQVENMTEKLEGLKQRFGLSSTQRLVHSAHLEMEELLDSAVYTLELFLQSSARLQPSQIPVKMDRAKERVLKQLDYDSRVVQRRLYQEALLEITLPALTKRMDSKWKTELQQFEQYIFSDYSNFILVHNVYDDVLRNILSKEIETAVQDAASKKSNNLLLDTSDLAISQYSLLGHTPPCSAPDSPAIHARDSSSAAPSEEPAPAVEEGGQMVTADVCLQGDTDVKSDPSTTQSSEQSMTLLSPVIIVTQQFEESSTEEASCFEETQEEVQLGTDTPSTTAGSSNSATPDSETAITHEAGTSDAPANPESTNPAPDSPDLSVSTLSSLQSTDVPAECAQSDRSATPENSATPDLSTSDQITEDTASVQLPCPSSPHPPSTDGPMKISLVSLSEAVGCNSAAPSVKQTMAQQTTDRAVYLTGEIKDNWEVERVKEEKQKEAEQEKEVHERIEEEKKETEIEVGKEEMEVGRGEGQTGGEPVDEGCQSSESPVEGATEQRESEEKADEEKKGSEIETEKRKEDEEEAEKGGDHAKKEEKKEKEEEEEEVLQSPQPMESQPERVSEPPLDSVSMIRELVTEITEVETVISPYPNGSHTP</sequence>
<feature type="domain" description="Niban 1/2/3" evidence="3">
    <location>
        <begin position="339"/>
        <end position="500"/>
    </location>
</feature>
<dbReference type="AlphaFoldDB" id="A0A8C4D9F1"/>
<feature type="compositionally biased region" description="Low complexity" evidence="2">
    <location>
        <begin position="722"/>
        <end position="736"/>
    </location>
</feature>
<protein>
    <recommendedName>
        <fullName evidence="3">Niban 1/2/3 domain-containing protein</fullName>
    </recommendedName>
</protein>
<feature type="region of interest" description="Disordered" evidence="2">
    <location>
        <begin position="836"/>
        <end position="974"/>
    </location>
</feature>
<feature type="compositionally biased region" description="Polar residues" evidence="2">
    <location>
        <begin position="676"/>
        <end position="697"/>
    </location>
</feature>
<keyword evidence="5" id="KW-1185">Reference proteome</keyword>
<dbReference type="PANTHER" id="PTHR14392:SF3">
    <property type="entry name" value="PROTEIN NIBAN 1"/>
    <property type="match status" value="1"/>
</dbReference>
<feature type="compositionally biased region" description="Acidic residues" evidence="2">
    <location>
        <begin position="658"/>
        <end position="671"/>
    </location>
</feature>
<dbReference type="Pfam" id="PF26086">
    <property type="entry name" value="Niban2"/>
    <property type="match status" value="1"/>
</dbReference>
<dbReference type="Pfam" id="PF26089">
    <property type="entry name" value="PH_Niban2"/>
    <property type="match status" value="1"/>
</dbReference>
<feature type="region of interest" description="Disordered" evidence="2">
    <location>
        <begin position="655"/>
        <end position="788"/>
    </location>
</feature>
<dbReference type="PANTHER" id="PTHR14392">
    <property type="entry name" value="NIBAN FAMILY MEMBER"/>
    <property type="match status" value="1"/>
</dbReference>
<evidence type="ECO:0000256" key="2">
    <source>
        <dbReference type="SAM" id="MobiDB-lite"/>
    </source>
</evidence>
<feature type="compositionally biased region" description="Low complexity" evidence="2">
    <location>
        <begin position="596"/>
        <end position="610"/>
    </location>
</feature>
<dbReference type="InterPro" id="IPR026088">
    <property type="entry name" value="Niban-like"/>
</dbReference>
<name>A0A8C4D9F1_DICLA</name>
<dbReference type="OMA" id="HLEKTCA"/>
<dbReference type="GeneID" id="127360967"/>
<reference evidence="4" key="1">
    <citation type="submission" date="2025-08" db="UniProtKB">
        <authorList>
            <consortium name="Ensembl"/>
        </authorList>
    </citation>
    <scope>IDENTIFICATION</scope>
</reference>
<accession>A0A8C4D9F1</accession>
<dbReference type="GeneTree" id="ENSGT00940000154149"/>
<dbReference type="InterPro" id="IPR059060">
    <property type="entry name" value="Niban_1/2/3_dom"/>
</dbReference>
<dbReference type="Proteomes" id="UP000694389">
    <property type="component" value="Unassembled WGS sequence"/>
</dbReference>
<evidence type="ECO:0000259" key="3">
    <source>
        <dbReference type="Pfam" id="PF26086"/>
    </source>
</evidence>
<dbReference type="OrthoDB" id="8436080at2759"/>
<proteinExistence type="inferred from homology"/>
<evidence type="ECO:0000313" key="5">
    <source>
        <dbReference type="Proteomes" id="UP000694389"/>
    </source>
</evidence>